<proteinExistence type="inferred from homology"/>
<dbReference type="Proteomes" id="UP000244005">
    <property type="component" value="Unassembled WGS sequence"/>
</dbReference>
<sequence length="302" mass="33968">MLRTYVRYNLTRRRLQDTATVILNNRKAGGKMSPPSNASAPKVHEVAVKGFDSEPVAYESSRPSYPEDAVDCLEEHLGLRSGESAVLDLGAGSGKFTRLLASKNYHLTAVEPSPSMRATFADILPNVPILDGTAFAIPLESASQDAVIVAQAFHWFAQIETLREIHRVLKPGGRLGLVWNLEDRAAKKWVASLRDVYEMYEMGTPQYRLGLWKKVWQTAEAEELFSKLEDAHFEHETLCTEDLVWGRVCSKSYVACQSDEVKARLREQVLAILKSADDLERDPSGLIKYPYKTDVYWCTKKS</sequence>
<evidence type="ECO:0000256" key="1">
    <source>
        <dbReference type="ARBA" id="ARBA00008361"/>
    </source>
</evidence>
<dbReference type="PANTHER" id="PTHR44942">
    <property type="entry name" value="METHYLTRANSF_11 DOMAIN-CONTAINING PROTEIN"/>
    <property type="match status" value="1"/>
</dbReference>
<protein>
    <recommendedName>
        <fullName evidence="4">Methyltransferase type 11 domain-containing protein</fullName>
    </recommendedName>
</protein>
<dbReference type="Pfam" id="PF08241">
    <property type="entry name" value="Methyltransf_11"/>
    <property type="match status" value="1"/>
</dbReference>
<dbReference type="OrthoDB" id="10027013at2759"/>
<evidence type="ECO:0000313" key="5">
    <source>
        <dbReference type="EMBL" id="PTQ30829.1"/>
    </source>
</evidence>
<dbReference type="Gramene" id="Mp4g15090.1">
    <property type="protein sequence ID" value="Mp4g15090.1.cds"/>
    <property type="gene ID" value="Mp4g15090"/>
</dbReference>
<keyword evidence="3" id="KW-0808">Transferase</keyword>
<evidence type="ECO:0000259" key="4">
    <source>
        <dbReference type="Pfam" id="PF08241"/>
    </source>
</evidence>
<reference evidence="6" key="1">
    <citation type="journal article" date="2017" name="Cell">
        <title>Insights into land plant evolution garnered from the Marchantia polymorpha genome.</title>
        <authorList>
            <person name="Bowman J.L."/>
            <person name="Kohchi T."/>
            <person name="Yamato K.T."/>
            <person name="Jenkins J."/>
            <person name="Shu S."/>
            <person name="Ishizaki K."/>
            <person name="Yamaoka S."/>
            <person name="Nishihama R."/>
            <person name="Nakamura Y."/>
            <person name="Berger F."/>
            <person name="Adam C."/>
            <person name="Aki S.S."/>
            <person name="Althoff F."/>
            <person name="Araki T."/>
            <person name="Arteaga-Vazquez M.A."/>
            <person name="Balasubrmanian S."/>
            <person name="Barry K."/>
            <person name="Bauer D."/>
            <person name="Boehm C.R."/>
            <person name="Briginshaw L."/>
            <person name="Caballero-Perez J."/>
            <person name="Catarino B."/>
            <person name="Chen F."/>
            <person name="Chiyoda S."/>
            <person name="Chovatia M."/>
            <person name="Davies K.M."/>
            <person name="Delmans M."/>
            <person name="Demura T."/>
            <person name="Dierschke T."/>
            <person name="Dolan L."/>
            <person name="Dorantes-Acosta A.E."/>
            <person name="Eklund D.M."/>
            <person name="Florent S.N."/>
            <person name="Flores-Sandoval E."/>
            <person name="Fujiyama A."/>
            <person name="Fukuzawa H."/>
            <person name="Galik B."/>
            <person name="Grimanelli D."/>
            <person name="Grimwood J."/>
            <person name="Grossniklaus U."/>
            <person name="Hamada T."/>
            <person name="Haseloff J."/>
            <person name="Hetherington A.J."/>
            <person name="Higo A."/>
            <person name="Hirakawa Y."/>
            <person name="Hundley H.N."/>
            <person name="Ikeda Y."/>
            <person name="Inoue K."/>
            <person name="Inoue S.I."/>
            <person name="Ishida S."/>
            <person name="Jia Q."/>
            <person name="Kakita M."/>
            <person name="Kanazawa T."/>
            <person name="Kawai Y."/>
            <person name="Kawashima T."/>
            <person name="Kennedy M."/>
            <person name="Kinose K."/>
            <person name="Kinoshita T."/>
            <person name="Kohara Y."/>
            <person name="Koide E."/>
            <person name="Komatsu K."/>
            <person name="Kopischke S."/>
            <person name="Kubo M."/>
            <person name="Kyozuka J."/>
            <person name="Lagercrantz U."/>
            <person name="Lin S.S."/>
            <person name="Lindquist E."/>
            <person name="Lipzen A.M."/>
            <person name="Lu C.W."/>
            <person name="De Luna E."/>
            <person name="Martienssen R.A."/>
            <person name="Minamino N."/>
            <person name="Mizutani M."/>
            <person name="Mizutani M."/>
            <person name="Mochizuki N."/>
            <person name="Monte I."/>
            <person name="Mosher R."/>
            <person name="Nagasaki H."/>
            <person name="Nakagami H."/>
            <person name="Naramoto S."/>
            <person name="Nishitani K."/>
            <person name="Ohtani M."/>
            <person name="Okamoto T."/>
            <person name="Okumura M."/>
            <person name="Phillips J."/>
            <person name="Pollak B."/>
            <person name="Reinders A."/>
            <person name="Rovekamp M."/>
            <person name="Sano R."/>
            <person name="Sawa S."/>
            <person name="Schmid M.W."/>
            <person name="Shirakawa M."/>
            <person name="Solano R."/>
            <person name="Spunde A."/>
            <person name="Suetsugu N."/>
            <person name="Sugano S."/>
            <person name="Sugiyama A."/>
            <person name="Sun R."/>
            <person name="Suzuki Y."/>
            <person name="Takenaka M."/>
            <person name="Takezawa D."/>
            <person name="Tomogane H."/>
            <person name="Tsuzuki M."/>
            <person name="Ueda T."/>
            <person name="Umeda M."/>
            <person name="Ward J.M."/>
            <person name="Watanabe Y."/>
            <person name="Yazaki K."/>
            <person name="Yokoyama R."/>
            <person name="Yoshitake Y."/>
            <person name="Yotsui I."/>
            <person name="Zachgo S."/>
            <person name="Schmutz J."/>
        </authorList>
    </citation>
    <scope>NUCLEOTIDE SEQUENCE [LARGE SCALE GENOMIC DNA]</scope>
    <source>
        <strain evidence="6">Tak-1</strain>
    </source>
</reference>
<dbReference type="OMA" id="WRATFDT"/>
<evidence type="ECO:0000256" key="2">
    <source>
        <dbReference type="ARBA" id="ARBA00022603"/>
    </source>
</evidence>
<feature type="domain" description="Methyltransferase type 11" evidence="4">
    <location>
        <begin position="87"/>
        <end position="175"/>
    </location>
</feature>
<dbReference type="GO" id="GO:0008757">
    <property type="term" value="F:S-adenosylmethionine-dependent methyltransferase activity"/>
    <property type="evidence" value="ECO:0007669"/>
    <property type="project" value="InterPro"/>
</dbReference>
<dbReference type="InterPro" id="IPR051052">
    <property type="entry name" value="Diverse_substrate_MTase"/>
</dbReference>
<dbReference type="InterPro" id="IPR029063">
    <property type="entry name" value="SAM-dependent_MTases_sf"/>
</dbReference>
<evidence type="ECO:0000313" key="6">
    <source>
        <dbReference type="Proteomes" id="UP000244005"/>
    </source>
</evidence>
<dbReference type="Gene3D" id="3.40.50.150">
    <property type="entry name" value="Vaccinia Virus protein VP39"/>
    <property type="match status" value="1"/>
</dbReference>
<dbReference type="CDD" id="cd02440">
    <property type="entry name" value="AdoMet_MTases"/>
    <property type="match status" value="1"/>
</dbReference>
<accession>A0A2R6WAG2</accession>
<dbReference type="PANTHER" id="PTHR44942:SF4">
    <property type="entry name" value="METHYLTRANSFERASE TYPE 11 DOMAIN-CONTAINING PROTEIN"/>
    <property type="match status" value="1"/>
</dbReference>
<dbReference type="GO" id="GO:0008168">
    <property type="term" value="F:methyltransferase activity"/>
    <property type="evidence" value="ECO:0000318"/>
    <property type="project" value="GO_Central"/>
</dbReference>
<keyword evidence="2" id="KW-0489">Methyltransferase</keyword>
<evidence type="ECO:0000256" key="3">
    <source>
        <dbReference type="ARBA" id="ARBA00022679"/>
    </source>
</evidence>
<keyword evidence="6" id="KW-1185">Reference proteome</keyword>
<dbReference type="AlphaFoldDB" id="A0A2R6WAG2"/>
<dbReference type="EMBL" id="KZ772791">
    <property type="protein sequence ID" value="PTQ30829.1"/>
    <property type="molecule type" value="Genomic_DNA"/>
</dbReference>
<dbReference type="InterPro" id="IPR013216">
    <property type="entry name" value="Methyltransf_11"/>
</dbReference>
<dbReference type="SUPFAM" id="SSF53335">
    <property type="entry name" value="S-adenosyl-L-methionine-dependent methyltransferases"/>
    <property type="match status" value="1"/>
</dbReference>
<organism evidence="5 6">
    <name type="scientific">Marchantia polymorpha</name>
    <name type="common">Common liverwort</name>
    <name type="synonym">Marchantia aquatica</name>
    <dbReference type="NCBI Taxonomy" id="3197"/>
    <lineage>
        <taxon>Eukaryota</taxon>
        <taxon>Viridiplantae</taxon>
        <taxon>Streptophyta</taxon>
        <taxon>Embryophyta</taxon>
        <taxon>Marchantiophyta</taxon>
        <taxon>Marchantiopsida</taxon>
        <taxon>Marchantiidae</taxon>
        <taxon>Marchantiales</taxon>
        <taxon>Marchantiaceae</taxon>
        <taxon>Marchantia</taxon>
    </lineage>
</organism>
<name>A0A2R6WAG2_MARPO</name>
<dbReference type="GO" id="GO:0032259">
    <property type="term" value="P:methylation"/>
    <property type="evidence" value="ECO:0007669"/>
    <property type="project" value="UniProtKB-KW"/>
</dbReference>
<comment type="similarity">
    <text evidence="1">Belongs to the methyltransferase superfamily.</text>
</comment>
<gene>
    <name evidence="5" type="ORF">MARPO_0119s0032</name>
</gene>